<evidence type="ECO:0000256" key="5">
    <source>
        <dbReference type="ARBA" id="ARBA00022777"/>
    </source>
</evidence>
<dbReference type="Gene3D" id="3.30.70.260">
    <property type="match status" value="2"/>
</dbReference>
<evidence type="ECO:0000259" key="12">
    <source>
        <dbReference type="Pfam" id="PF00696"/>
    </source>
</evidence>
<feature type="binding site" evidence="8">
    <location>
        <position position="261"/>
    </location>
    <ligand>
        <name>ATP</name>
        <dbReference type="ChEBI" id="CHEBI:30616"/>
    </ligand>
</feature>
<dbReference type="GO" id="GO:0009089">
    <property type="term" value="P:lysine biosynthetic process via diaminopimelate"/>
    <property type="evidence" value="ECO:0007669"/>
    <property type="project" value="InterPro"/>
</dbReference>
<dbReference type="PIRSF" id="PIRSF000726">
    <property type="entry name" value="Asp_kin"/>
    <property type="match status" value="1"/>
</dbReference>
<reference evidence="14 15" key="1">
    <citation type="submission" date="2017-06" db="EMBL/GenBank/DDBJ databases">
        <authorList>
            <consortium name="Pathogen Informatics"/>
        </authorList>
    </citation>
    <scope>NUCLEOTIDE SEQUENCE [LARGE SCALE GENOMIC DNA]</scope>
    <source>
        <strain evidence="14 15">NCTC12149</strain>
    </source>
</reference>
<evidence type="ECO:0000256" key="6">
    <source>
        <dbReference type="ARBA" id="ARBA00022840"/>
    </source>
</evidence>
<dbReference type="Gene3D" id="3.40.1160.10">
    <property type="entry name" value="Acetylglutamate kinase-like"/>
    <property type="match status" value="1"/>
</dbReference>
<accession>A0AAJ4XBW6</accession>
<dbReference type="Pfam" id="PF00696">
    <property type="entry name" value="AA_kinase"/>
    <property type="match status" value="1"/>
</dbReference>
<proteinExistence type="inferred from homology"/>
<dbReference type="PANTHER" id="PTHR21499:SF59">
    <property type="entry name" value="ASPARTOKINASE"/>
    <property type="match status" value="1"/>
</dbReference>
<dbReference type="InterPro" id="IPR001341">
    <property type="entry name" value="Asp_kinase"/>
</dbReference>
<evidence type="ECO:0000256" key="9">
    <source>
        <dbReference type="RuleBase" id="RU003448"/>
    </source>
</evidence>
<gene>
    <name evidence="14" type="primary">lysC_1</name>
    <name evidence="14" type="ORF">SAMEA4412673_02222</name>
</gene>
<feature type="binding site" evidence="8">
    <location>
        <position position="73"/>
    </location>
    <ligand>
        <name>substrate</name>
    </ligand>
</feature>
<dbReference type="InterPro" id="IPR036393">
    <property type="entry name" value="AceGlu_kinase-like_sf"/>
</dbReference>
<feature type="binding site" evidence="8">
    <location>
        <begin position="250"/>
        <end position="251"/>
    </location>
    <ligand>
        <name>ATP</name>
        <dbReference type="ChEBI" id="CHEBI:30616"/>
    </ligand>
</feature>
<dbReference type="PANTHER" id="PTHR21499">
    <property type="entry name" value="ASPARTATE KINASE"/>
    <property type="match status" value="1"/>
</dbReference>
<evidence type="ECO:0000256" key="7">
    <source>
        <dbReference type="ARBA" id="ARBA00047872"/>
    </source>
</evidence>
<dbReference type="PROSITE" id="PS00324">
    <property type="entry name" value="ASPARTOKINASE"/>
    <property type="match status" value="1"/>
</dbReference>
<evidence type="ECO:0000256" key="2">
    <source>
        <dbReference type="ARBA" id="ARBA00010122"/>
    </source>
</evidence>
<dbReference type="GO" id="GO:0004072">
    <property type="term" value="F:aspartate kinase activity"/>
    <property type="evidence" value="ECO:0007669"/>
    <property type="project" value="UniProtKB-EC"/>
</dbReference>
<dbReference type="SUPFAM" id="SSF55021">
    <property type="entry name" value="ACT-like"/>
    <property type="match status" value="2"/>
</dbReference>
<dbReference type="CDD" id="cd04243">
    <property type="entry name" value="AAK_AK-HSDH-like"/>
    <property type="match status" value="1"/>
</dbReference>
<dbReference type="InterPro" id="IPR001048">
    <property type="entry name" value="Asp/Glu/Uridylate_kinase"/>
</dbReference>
<comment type="pathway">
    <text evidence="1 10">Amino-acid biosynthesis; L-lysine biosynthesis via DAP pathway; (S)-tetrahydrodipicolinate from L-aspartate: step 1/4.</text>
</comment>
<feature type="domain" description="Aspartokinase ACT" evidence="13">
    <location>
        <begin position="410"/>
        <end position="466"/>
    </location>
</feature>
<keyword evidence="4 8" id="KW-0547">Nucleotide-binding</keyword>
<evidence type="ECO:0000313" key="14">
    <source>
        <dbReference type="EMBL" id="SNV50954.1"/>
    </source>
</evidence>
<evidence type="ECO:0000256" key="4">
    <source>
        <dbReference type="ARBA" id="ARBA00022741"/>
    </source>
</evidence>
<dbReference type="GO" id="GO:0005524">
    <property type="term" value="F:ATP binding"/>
    <property type="evidence" value="ECO:0007669"/>
    <property type="project" value="UniProtKB-KW"/>
</dbReference>
<dbReference type="AlphaFoldDB" id="A0AAJ4XBW6"/>
<evidence type="ECO:0000256" key="1">
    <source>
        <dbReference type="ARBA" id="ARBA00004766"/>
    </source>
</evidence>
<feature type="domain" description="Aspartate/glutamate/uridylate kinase" evidence="12">
    <location>
        <begin position="33"/>
        <end position="307"/>
    </location>
</feature>
<dbReference type="InterPro" id="IPR005260">
    <property type="entry name" value="Asp_kin_monofn"/>
</dbReference>
<evidence type="ECO:0000259" key="13">
    <source>
        <dbReference type="Pfam" id="PF22468"/>
    </source>
</evidence>
<feature type="binding site" evidence="8">
    <location>
        <begin position="37"/>
        <end position="40"/>
    </location>
    <ligand>
        <name>ATP</name>
        <dbReference type="ChEBI" id="CHEBI:30616"/>
    </ligand>
</feature>
<dbReference type="InterPro" id="IPR054352">
    <property type="entry name" value="ACT_Aspartokinase"/>
</dbReference>
<name>A0AAJ4XBW6_9SPHI</name>
<dbReference type="GO" id="GO:0009090">
    <property type="term" value="P:homoserine biosynthetic process"/>
    <property type="evidence" value="ECO:0007669"/>
    <property type="project" value="TreeGrafter"/>
</dbReference>
<dbReference type="EMBL" id="LT906468">
    <property type="protein sequence ID" value="SNV50954.1"/>
    <property type="molecule type" value="Genomic_DNA"/>
</dbReference>
<keyword evidence="11" id="KW-0175">Coiled coil</keyword>
<evidence type="ECO:0000256" key="3">
    <source>
        <dbReference type="ARBA" id="ARBA00022679"/>
    </source>
</evidence>
<comment type="pathway">
    <text evidence="10">Amino-acid biosynthesis; L-methionine biosynthesis via de novo pathway; L-homoserine from L-aspartate: step 1/3.</text>
</comment>
<keyword evidence="3 9" id="KW-0808">Transferase</keyword>
<keyword evidence="10" id="KW-0028">Amino-acid biosynthesis</keyword>
<dbReference type="GO" id="GO:0005829">
    <property type="term" value="C:cytosol"/>
    <property type="evidence" value="ECO:0007669"/>
    <property type="project" value="TreeGrafter"/>
</dbReference>
<organism evidence="14 15">
    <name type="scientific">Sphingobacterium mizutaii</name>
    <dbReference type="NCBI Taxonomy" id="1010"/>
    <lineage>
        <taxon>Bacteria</taxon>
        <taxon>Pseudomonadati</taxon>
        <taxon>Bacteroidota</taxon>
        <taxon>Sphingobacteriia</taxon>
        <taxon>Sphingobacteriales</taxon>
        <taxon>Sphingobacteriaceae</taxon>
        <taxon>Sphingobacterium</taxon>
    </lineage>
</organism>
<comment type="similarity">
    <text evidence="2 9">Belongs to the aspartokinase family.</text>
</comment>
<dbReference type="KEGG" id="smiz:4412673_02222"/>
<keyword evidence="6 8" id="KW-0067">ATP-binding</keyword>
<evidence type="ECO:0000313" key="15">
    <source>
        <dbReference type="Proteomes" id="UP000215355"/>
    </source>
</evidence>
<feature type="binding site" evidence="8">
    <location>
        <position position="151"/>
    </location>
    <ligand>
        <name>substrate</name>
    </ligand>
</feature>
<feature type="coiled-coil region" evidence="11">
    <location>
        <begin position="81"/>
        <end position="108"/>
    </location>
</feature>
<evidence type="ECO:0000256" key="8">
    <source>
        <dbReference type="PIRSR" id="PIRSR000726-1"/>
    </source>
</evidence>
<dbReference type="EC" id="2.7.2.4" evidence="9"/>
<comment type="catalytic activity">
    <reaction evidence="7 9">
        <text>L-aspartate + ATP = 4-phospho-L-aspartate + ADP</text>
        <dbReference type="Rhea" id="RHEA:23776"/>
        <dbReference type="ChEBI" id="CHEBI:29991"/>
        <dbReference type="ChEBI" id="CHEBI:30616"/>
        <dbReference type="ChEBI" id="CHEBI:57535"/>
        <dbReference type="ChEBI" id="CHEBI:456216"/>
        <dbReference type="EC" id="2.7.2.4"/>
    </reaction>
</comment>
<dbReference type="InterPro" id="IPR018042">
    <property type="entry name" value="Aspartate_kinase_CS"/>
</dbReference>
<dbReference type="CDD" id="cd04912">
    <property type="entry name" value="ACT_AKiii-LysC-EC-like_1"/>
    <property type="match status" value="1"/>
</dbReference>
<dbReference type="NCBIfam" id="TIGR00657">
    <property type="entry name" value="asp_kinases"/>
    <property type="match status" value="1"/>
</dbReference>
<keyword evidence="5 9" id="KW-0418">Kinase</keyword>
<sequence>MRHKSFYLHLCRFFLLKDLYSHPRKINSLKIDMKILKFGGTSVGSAERIQSLLDIVNPAERQIVVLSAVAGTTNALVEISKAYLNGKKDEAKELIKEHKNKYEALIKELFSTENGYKQGKELIDYHFNLIASLSNDLFTPTEEKIILAQGELMSTTLWHLYLSEKGIKSVLLPALDFMKIDEDNEPMVPFIKEKLEAILADYPDNSLFITQGYICRNSFGEIDNLRRGGSDYTASLIGAAIQADEIQIWTDIDGMHNNDPRIVKGTTPIAELSFDEAAELAYFGAKILHPQSVFPAQRYNVPVRLLNTLDPKAFGTLISKNGGQKGSIRAVAAKDDITAIHIHSSRMLLAYGFLRKIFEIFERYKTPIDMITTSEVAVSLTIDETKNLEDIIREVEDFGKVSVDRNQTIICVVGDFGANTHGYAARVLDAVKHLPLRMVSYGGSDYNVSILLDSEHKVEALRSLHNRIF</sequence>
<evidence type="ECO:0000256" key="11">
    <source>
        <dbReference type="SAM" id="Coils"/>
    </source>
</evidence>
<protein>
    <recommendedName>
        <fullName evidence="9">Aspartokinase</fullName>
        <ecNumber evidence="9">2.7.2.4</ecNumber>
    </recommendedName>
</protein>
<dbReference type="Pfam" id="PF22468">
    <property type="entry name" value="ACT_9"/>
    <property type="match status" value="1"/>
</dbReference>
<dbReference type="Proteomes" id="UP000215355">
    <property type="component" value="Chromosome 1"/>
</dbReference>
<dbReference type="SUPFAM" id="SSF53633">
    <property type="entry name" value="Carbamate kinase-like"/>
    <property type="match status" value="1"/>
</dbReference>
<comment type="pathway">
    <text evidence="10">Amino-acid biosynthesis; L-threonine biosynthesis; L-threonine from L-aspartate: step 1/5.</text>
</comment>
<evidence type="ECO:0000256" key="10">
    <source>
        <dbReference type="RuleBase" id="RU004249"/>
    </source>
</evidence>
<dbReference type="InterPro" id="IPR045865">
    <property type="entry name" value="ACT-like_dom_sf"/>
</dbReference>